<proteinExistence type="predicted"/>
<evidence type="ECO:0000313" key="3">
    <source>
        <dbReference type="Proteomes" id="UP000886653"/>
    </source>
</evidence>
<evidence type="ECO:0000256" key="1">
    <source>
        <dbReference type="SAM" id="SignalP"/>
    </source>
</evidence>
<accession>A0A9P6NMI7</accession>
<dbReference type="EMBL" id="MU167234">
    <property type="protein sequence ID" value="KAG0148753.1"/>
    <property type="molecule type" value="Genomic_DNA"/>
</dbReference>
<gene>
    <name evidence="2" type="ORF">CROQUDRAFT_90030</name>
</gene>
<dbReference type="AlphaFoldDB" id="A0A9P6NMI7"/>
<protein>
    <submittedName>
        <fullName evidence="2">Uncharacterized protein</fullName>
    </submittedName>
</protein>
<organism evidence="2 3">
    <name type="scientific">Cronartium quercuum f. sp. fusiforme G11</name>
    <dbReference type="NCBI Taxonomy" id="708437"/>
    <lineage>
        <taxon>Eukaryota</taxon>
        <taxon>Fungi</taxon>
        <taxon>Dikarya</taxon>
        <taxon>Basidiomycota</taxon>
        <taxon>Pucciniomycotina</taxon>
        <taxon>Pucciniomycetes</taxon>
        <taxon>Pucciniales</taxon>
        <taxon>Coleosporiaceae</taxon>
        <taxon>Cronartium</taxon>
    </lineage>
</organism>
<feature type="chain" id="PRO_5040476420" evidence="1">
    <location>
        <begin position="18"/>
        <end position="63"/>
    </location>
</feature>
<keyword evidence="1" id="KW-0732">Signal</keyword>
<dbReference type="Proteomes" id="UP000886653">
    <property type="component" value="Unassembled WGS sequence"/>
</dbReference>
<keyword evidence="3" id="KW-1185">Reference proteome</keyword>
<reference evidence="2" key="1">
    <citation type="submission" date="2013-11" db="EMBL/GenBank/DDBJ databases">
        <title>Genome sequence of the fusiform rust pathogen reveals effectors for host alternation and coevolution with pine.</title>
        <authorList>
            <consortium name="DOE Joint Genome Institute"/>
            <person name="Smith K."/>
            <person name="Pendleton A."/>
            <person name="Kubisiak T."/>
            <person name="Anderson C."/>
            <person name="Salamov A."/>
            <person name="Aerts A."/>
            <person name="Riley R."/>
            <person name="Clum A."/>
            <person name="Lindquist E."/>
            <person name="Ence D."/>
            <person name="Campbell M."/>
            <person name="Kronenberg Z."/>
            <person name="Feau N."/>
            <person name="Dhillon B."/>
            <person name="Hamelin R."/>
            <person name="Burleigh J."/>
            <person name="Smith J."/>
            <person name="Yandell M."/>
            <person name="Nelson C."/>
            <person name="Grigoriev I."/>
            <person name="Davis J."/>
        </authorList>
    </citation>
    <scope>NUCLEOTIDE SEQUENCE</scope>
    <source>
        <strain evidence="2">G11</strain>
    </source>
</reference>
<evidence type="ECO:0000313" key="2">
    <source>
        <dbReference type="EMBL" id="KAG0148753.1"/>
    </source>
</evidence>
<feature type="signal peptide" evidence="1">
    <location>
        <begin position="1"/>
        <end position="17"/>
    </location>
</feature>
<comment type="caution">
    <text evidence="2">The sequence shown here is derived from an EMBL/GenBank/DDBJ whole genome shotgun (WGS) entry which is preliminary data.</text>
</comment>
<sequence length="63" mass="7085">MLYVVLMPTILFHLVGSLSLINSLPSQFKIPINKFVNLNGAPVFMGFDARPFERQLFNCNASI</sequence>
<name>A0A9P6NMI7_9BASI</name>